<evidence type="ECO:0000313" key="2">
    <source>
        <dbReference type="Proteomes" id="UP000001096"/>
    </source>
</evidence>
<protein>
    <submittedName>
        <fullName evidence="1">Uncharacterized protein</fullName>
    </submittedName>
</protein>
<dbReference type="HOGENOM" id="CLU_2299714_0_0_5"/>
<comment type="caution">
    <text evidence="1">The sequence shown here is derived from an EMBL/GenBank/DDBJ whole genome shotgun (WGS) entry which is preliminary data.</text>
</comment>
<name>K8PRZ5_9BRAD</name>
<evidence type="ECO:0000313" key="1">
    <source>
        <dbReference type="EMBL" id="EKS41133.1"/>
    </source>
</evidence>
<dbReference type="Proteomes" id="UP000001096">
    <property type="component" value="Unassembled WGS sequence"/>
</dbReference>
<sequence>MWCARRHGRNADDDDVSVYPNSLNRHLLRTREAKALDGLPYYSLHLARSVMTNFLDTKVSPVASSLVLAHTLQSCSNEARRRTAAPKIVKFIDQRLSDAA</sequence>
<accession>K8PRZ5</accession>
<gene>
    <name evidence="1" type="ORF">HMPREF9695_00225</name>
</gene>
<reference evidence="1 2" key="1">
    <citation type="submission" date="2012-04" db="EMBL/GenBank/DDBJ databases">
        <title>The Genome Sequence of Afipia broomeae ATCC 49717.</title>
        <authorList>
            <consortium name="The Broad Institute Genome Sequencing Platform"/>
            <person name="Earl A."/>
            <person name="Ward D."/>
            <person name="Feldgarden M."/>
            <person name="Gevers D."/>
            <person name="Huys G."/>
            <person name="Walker B."/>
            <person name="Young S.K."/>
            <person name="Zeng Q."/>
            <person name="Gargeya S."/>
            <person name="Fitzgerald M."/>
            <person name="Haas B."/>
            <person name="Abouelleil A."/>
            <person name="Alvarado L."/>
            <person name="Arachchi H.M."/>
            <person name="Berlin A."/>
            <person name="Chapman S.B."/>
            <person name="Goldberg J."/>
            <person name="Griggs A."/>
            <person name="Gujja S."/>
            <person name="Hansen M."/>
            <person name="Howarth C."/>
            <person name="Imamovic A."/>
            <person name="Larimer J."/>
            <person name="McCowen C."/>
            <person name="Montmayeur A."/>
            <person name="Murphy C."/>
            <person name="Neiman D."/>
            <person name="Pearson M."/>
            <person name="Priest M."/>
            <person name="Roberts A."/>
            <person name="Saif S."/>
            <person name="Shea T."/>
            <person name="Sisk P."/>
            <person name="Sykes S."/>
            <person name="Wortman J."/>
            <person name="Nusbaum C."/>
            <person name="Birren B."/>
        </authorList>
    </citation>
    <scope>NUCLEOTIDE SEQUENCE [LARGE SCALE GENOMIC DNA]</scope>
    <source>
        <strain evidence="1 2">ATCC 49717</strain>
    </source>
</reference>
<organism evidence="1 2">
    <name type="scientific">Afipia broomeae ATCC 49717</name>
    <dbReference type="NCBI Taxonomy" id="883078"/>
    <lineage>
        <taxon>Bacteria</taxon>
        <taxon>Pseudomonadati</taxon>
        <taxon>Pseudomonadota</taxon>
        <taxon>Alphaproteobacteria</taxon>
        <taxon>Hyphomicrobiales</taxon>
        <taxon>Nitrobacteraceae</taxon>
        <taxon>Afipia</taxon>
    </lineage>
</organism>
<dbReference type="AlphaFoldDB" id="K8PRZ5"/>
<dbReference type="EMBL" id="AGWX01000001">
    <property type="protein sequence ID" value="EKS41133.1"/>
    <property type="molecule type" value="Genomic_DNA"/>
</dbReference>
<dbReference type="PATRIC" id="fig|883078.3.peg.231"/>
<proteinExistence type="predicted"/>
<keyword evidence="2" id="KW-1185">Reference proteome</keyword>